<name>A0ABV0S9R6_9TELE</name>
<organism evidence="2 3">
    <name type="scientific">Xenoophorus captivus</name>
    <dbReference type="NCBI Taxonomy" id="1517983"/>
    <lineage>
        <taxon>Eukaryota</taxon>
        <taxon>Metazoa</taxon>
        <taxon>Chordata</taxon>
        <taxon>Craniata</taxon>
        <taxon>Vertebrata</taxon>
        <taxon>Euteleostomi</taxon>
        <taxon>Actinopterygii</taxon>
        <taxon>Neopterygii</taxon>
        <taxon>Teleostei</taxon>
        <taxon>Neoteleostei</taxon>
        <taxon>Acanthomorphata</taxon>
        <taxon>Ovalentaria</taxon>
        <taxon>Atherinomorphae</taxon>
        <taxon>Cyprinodontiformes</taxon>
        <taxon>Goodeidae</taxon>
        <taxon>Xenoophorus</taxon>
    </lineage>
</organism>
<protein>
    <recommendedName>
        <fullName evidence="1">Immunoglobulin V-set domain-containing protein</fullName>
    </recommendedName>
</protein>
<feature type="domain" description="Immunoglobulin V-set" evidence="1">
    <location>
        <begin position="5"/>
        <end position="51"/>
    </location>
</feature>
<dbReference type="Pfam" id="PF07686">
    <property type="entry name" value="V-set"/>
    <property type="match status" value="1"/>
</dbReference>
<gene>
    <name evidence="2" type="ORF">XENOCAPTIV_005268</name>
</gene>
<dbReference type="Proteomes" id="UP001434883">
    <property type="component" value="Unassembled WGS sequence"/>
</dbReference>
<dbReference type="InterPro" id="IPR013106">
    <property type="entry name" value="Ig_V-set"/>
</dbReference>
<keyword evidence="3" id="KW-1185">Reference proteome</keyword>
<evidence type="ECO:0000313" key="3">
    <source>
        <dbReference type="Proteomes" id="UP001434883"/>
    </source>
</evidence>
<accession>A0ABV0S9R6</accession>
<evidence type="ECO:0000313" key="2">
    <source>
        <dbReference type="EMBL" id="MEQ2217322.1"/>
    </source>
</evidence>
<dbReference type="InterPro" id="IPR013783">
    <property type="entry name" value="Ig-like_fold"/>
</dbReference>
<dbReference type="InterPro" id="IPR036179">
    <property type="entry name" value="Ig-like_dom_sf"/>
</dbReference>
<proteinExistence type="predicted"/>
<dbReference type="EMBL" id="JAHRIN010075777">
    <property type="protein sequence ID" value="MEQ2217322.1"/>
    <property type="molecule type" value="Genomic_DNA"/>
</dbReference>
<sequence>MAFRDRVVFLHNDLKIPSIRINDLRMSDAGRYTCEYATYPSGNEQGTTTLIMLGFILITRMVQGQHSQPNYKLHYKG</sequence>
<comment type="caution">
    <text evidence="2">The sequence shown here is derived from an EMBL/GenBank/DDBJ whole genome shotgun (WGS) entry which is preliminary data.</text>
</comment>
<reference evidence="2 3" key="1">
    <citation type="submission" date="2021-06" db="EMBL/GenBank/DDBJ databases">
        <authorList>
            <person name="Palmer J.M."/>
        </authorList>
    </citation>
    <scope>NUCLEOTIDE SEQUENCE [LARGE SCALE GENOMIC DNA]</scope>
    <source>
        <strain evidence="2 3">XC_2019</strain>
        <tissue evidence="2">Muscle</tissue>
    </source>
</reference>
<evidence type="ECO:0000259" key="1">
    <source>
        <dbReference type="Pfam" id="PF07686"/>
    </source>
</evidence>
<dbReference type="SUPFAM" id="SSF48726">
    <property type="entry name" value="Immunoglobulin"/>
    <property type="match status" value="1"/>
</dbReference>
<dbReference type="Gene3D" id="2.60.40.10">
    <property type="entry name" value="Immunoglobulins"/>
    <property type="match status" value="1"/>
</dbReference>